<keyword evidence="4" id="KW-1185">Reference proteome</keyword>
<evidence type="ECO:0008006" key="5">
    <source>
        <dbReference type="Google" id="ProtNLM"/>
    </source>
</evidence>
<evidence type="ECO:0000256" key="1">
    <source>
        <dbReference type="SAM" id="MobiDB-lite"/>
    </source>
</evidence>
<accession>A0A517QIG5</accession>
<dbReference type="KEGG" id="tpol:Mal48_06380"/>
<gene>
    <name evidence="3" type="ORF">Mal48_06380</name>
</gene>
<keyword evidence="2" id="KW-0472">Membrane</keyword>
<feature type="transmembrane region" description="Helical" evidence="2">
    <location>
        <begin position="15"/>
        <end position="32"/>
    </location>
</feature>
<dbReference type="Proteomes" id="UP000315724">
    <property type="component" value="Chromosome"/>
</dbReference>
<dbReference type="EMBL" id="CP036267">
    <property type="protein sequence ID" value="QDT31405.1"/>
    <property type="molecule type" value="Genomic_DNA"/>
</dbReference>
<feature type="compositionally biased region" description="Polar residues" evidence="1">
    <location>
        <begin position="48"/>
        <end position="57"/>
    </location>
</feature>
<organism evidence="3 4">
    <name type="scientific">Thalassoglobus polymorphus</name>
    <dbReference type="NCBI Taxonomy" id="2527994"/>
    <lineage>
        <taxon>Bacteria</taxon>
        <taxon>Pseudomonadati</taxon>
        <taxon>Planctomycetota</taxon>
        <taxon>Planctomycetia</taxon>
        <taxon>Planctomycetales</taxon>
        <taxon>Planctomycetaceae</taxon>
        <taxon>Thalassoglobus</taxon>
    </lineage>
</organism>
<protein>
    <recommendedName>
        <fullName evidence="5">Bacterial CdiA-CT RNAse A domain-containing protein</fullName>
    </recommendedName>
</protein>
<proteinExistence type="predicted"/>
<dbReference type="RefSeq" id="WP_145195934.1">
    <property type="nucleotide sequence ID" value="NZ_CP036267.1"/>
</dbReference>
<evidence type="ECO:0000256" key="2">
    <source>
        <dbReference type="SAM" id="Phobius"/>
    </source>
</evidence>
<reference evidence="3 4" key="1">
    <citation type="submission" date="2019-02" db="EMBL/GenBank/DDBJ databases">
        <title>Deep-cultivation of Planctomycetes and their phenomic and genomic characterization uncovers novel biology.</title>
        <authorList>
            <person name="Wiegand S."/>
            <person name="Jogler M."/>
            <person name="Boedeker C."/>
            <person name="Pinto D."/>
            <person name="Vollmers J."/>
            <person name="Rivas-Marin E."/>
            <person name="Kohn T."/>
            <person name="Peeters S.H."/>
            <person name="Heuer A."/>
            <person name="Rast P."/>
            <person name="Oberbeckmann S."/>
            <person name="Bunk B."/>
            <person name="Jeske O."/>
            <person name="Meyerdierks A."/>
            <person name="Storesund J.E."/>
            <person name="Kallscheuer N."/>
            <person name="Luecker S."/>
            <person name="Lage O.M."/>
            <person name="Pohl T."/>
            <person name="Merkel B.J."/>
            <person name="Hornburger P."/>
            <person name="Mueller R.-W."/>
            <person name="Bruemmer F."/>
            <person name="Labrenz M."/>
            <person name="Spormann A.M."/>
            <person name="Op den Camp H."/>
            <person name="Overmann J."/>
            <person name="Amann R."/>
            <person name="Jetten M.S.M."/>
            <person name="Mascher T."/>
            <person name="Medema M.H."/>
            <person name="Devos D.P."/>
            <person name="Kaster A.-K."/>
            <person name="Ovreas L."/>
            <person name="Rohde M."/>
            <person name="Galperin M.Y."/>
            <person name="Jogler C."/>
        </authorList>
    </citation>
    <scope>NUCLEOTIDE SEQUENCE [LARGE SCALE GENOMIC DNA]</scope>
    <source>
        <strain evidence="3 4">Mal48</strain>
    </source>
</reference>
<keyword evidence="2" id="KW-1133">Transmembrane helix</keyword>
<keyword evidence="2" id="KW-0812">Transmembrane</keyword>
<feature type="region of interest" description="Disordered" evidence="1">
    <location>
        <begin position="36"/>
        <end position="81"/>
    </location>
</feature>
<name>A0A517QIG5_9PLAN</name>
<dbReference type="OrthoDB" id="284677at2"/>
<evidence type="ECO:0000313" key="3">
    <source>
        <dbReference type="EMBL" id="QDT31405.1"/>
    </source>
</evidence>
<sequence>MNTPPAPNRPPSLKLSPPVLLVVIISIAIFLMRQDQQNAENPPEGLSPTATESTLSPGSDEDPVDTTSSSIPNTESEEEPAEFFTEIDRNTFKSPAGLIYRSGSADGHRIDHIMQHAEDNPQKPIHGVFAGNREEIFALIDEAWTMSQKRGPPDVQQKTERGRTVITVNLKKKIGYVGGESGQRKGHPACTKIRLVLEKESVITAYPMQ</sequence>
<evidence type="ECO:0000313" key="4">
    <source>
        <dbReference type="Proteomes" id="UP000315724"/>
    </source>
</evidence>
<dbReference type="AlphaFoldDB" id="A0A517QIG5"/>